<dbReference type="InterPro" id="IPR009742">
    <property type="entry name" value="Curlin_rpt"/>
</dbReference>
<gene>
    <name evidence="4" type="ORF">GCM10011382_21520</name>
</gene>
<feature type="signal peptide" evidence="3">
    <location>
        <begin position="1"/>
        <end position="34"/>
    </location>
</feature>
<evidence type="ECO:0000313" key="4">
    <source>
        <dbReference type="EMBL" id="GGC90906.1"/>
    </source>
</evidence>
<keyword evidence="2 3" id="KW-0732">Signal</keyword>
<sequence length="173" mass="19138">MKPKDSKQITANLRLGKKVAVCFIAATVSLPAFADSFSHRVEQYFNGVDTQNYQGNYSIIQQIGNNNRTNVTQSYSASYQTGNFSRINQRGDWNTANIEQVGGNNAGVILQKGNHHTADVFQSGNDQQLETYVTQLGQRSDVQVSQSGSGYRSISVEQRAYSDNARPVTVETY</sequence>
<reference evidence="5" key="1">
    <citation type="journal article" date="2019" name="Int. J. Syst. Evol. Microbiol.">
        <title>The Global Catalogue of Microorganisms (GCM) 10K type strain sequencing project: providing services to taxonomists for standard genome sequencing and annotation.</title>
        <authorList>
            <consortium name="The Broad Institute Genomics Platform"/>
            <consortium name="The Broad Institute Genome Sequencing Center for Infectious Disease"/>
            <person name="Wu L."/>
            <person name="Ma J."/>
        </authorList>
    </citation>
    <scope>NUCLEOTIDE SEQUENCE [LARGE SCALE GENOMIC DNA]</scope>
    <source>
        <strain evidence="5">CGMCC 1.15122</strain>
    </source>
</reference>
<evidence type="ECO:0000256" key="3">
    <source>
        <dbReference type="SAM" id="SignalP"/>
    </source>
</evidence>
<evidence type="ECO:0000256" key="2">
    <source>
        <dbReference type="ARBA" id="ARBA00022729"/>
    </source>
</evidence>
<feature type="chain" id="PRO_5045473537" evidence="3">
    <location>
        <begin position="35"/>
        <end position="173"/>
    </location>
</feature>
<dbReference type="Proteomes" id="UP000597301">
    <property type="component" value="Unassembled WGS sequence"/>
</dbReference>
<organism evidence="4 5">
    <name type="scientific">Vreelandella lutescens</name>
    <dbReference type="NCBI Taxonomy" id="1602943"/>
    <lineage>
        <taxon>Bacteria</taxon>
        <taxon>Pseudomonadati</taxon>
        <taxon>Pseudomonadota</taxon>
        <taxon>Gammaproteobacteria</taxon>
        <taxon>Oceanospirillales</taxon>
        <taxon>Halomonadaceae</taxon>
        <taxon>Vreelandella</taxon>
    </lineage>
</organism>
<protein>
    <submittedName>
        <fullName evidence="4">Uncharacterized protein</fullName>
    </submittedName>
</protein>
<comment type="similarity">
    <text evidence="1">Belongs to the CsgA/CsgB family.</text>
</comment>
<evidence type="ECO:0000256" key="1">
    <source>
        <dbReference type="ARBA" id="ARBA00009766"/>
    </source>
</evidence>
<dbReference type="EMBL" id="BMHM01000004">
    <property type="protein sequence ID" value="GGC90906.1"/>
    <property type="molecule type" value="Genomic_DNA"/>
</dbReference>
<dbReference type="RefSeq" id="WP_188639528.1">
    <property type="nucleotide sequence ID" value="NZ_BMHM01000004.1"/>
</dbReference>
<dbReference type="Pfam" id="PF07012">
    <property type="entry name" value="Curlin_rpt"/>
    <property type="match status" value="1"/>
</dbReference>
<evidence type="ECO:0000313" key="5">
    <source>
        <dbReference type="Proteomes" id="UP000597301"/>
    </source>
</evidence>
<accession>A0ABQ1P7Z3</accession>
<proteinExistence type="inferred from homology"/>
<name>A0ABQ1P7Z3_9GAMM</name>
<keyword evidence="5" id="KW-1185">Reference proteome</keyword>
<comment type="caution">
    <text evidence="4">The sequence shown here is derived from an EMBL/GenBank/DDBJ whole genome shotgun (WGS) entry which is preliminary data.</text>
</comment>